<dbReference type="OrthoDB" id="2157530at2759"/>
<dbReference type="InParanoid" id="A0A1Y2DD89"/>
<proteinExistence type="predicted"/>
<dbReference type="PANTHER" id="PTHR24148">
    <property type="entry name" value="ANKYRIN REPEAT DOMAIN-CONTAINING PROTEIN 39 HOMOLOG-RELATED"/>
    <property type="match status" value="1"/>
</dbReference>
<protein>
    <recommendedName>
        <fullName evidence="1">Heterokaryon incompatibility domain-containing protein</fullName>
    </recommendedName>
</protein>
<dbReference type="Pfam" id="PF06985">
    <property type="entry name" value="HET"/>
    <property type="match status" value="1"/>
</dbReference>
<dbReference type="Proteomes" id="UP000193689">
    <property type="component" value="Unassembled WGS sequence"/>
</dbReference>
<dbReference type="STRING" id="1141098.A0A1Y2DD89"/>
<dbReference type="EMBL" id="MCFJ01000020">
    <property type="protein sequence ID" value="ORY57209.1"/>
    <property type="molecule type" value="Genomic_DNA"/>
</dbReference>
<organism evidence="2 3">
    <name type="scientific">Pseudomassariella vexata</name>
    <dbReference type="NCBI Taxonomy" id="1141098"/>
    <lineage>
        <taxon>Eukaryota</taxon>
        <taxon>Fungi</taxon>
        <taxon>Dikarya</taxon>
        <taxon>Ascomycota</taxon>
        <taxon>Pezizomycotina</taxon>
        <taxon>Sordariomycetes</taxon>
        <taxon>Xylariomycetidae</taxon>
        <taxon>Amphisphaeriales</taxon>
        <taxon>Pseudomassariaceae</taxon>
        <taxon>Pseudomassariella</taxon>
    </lineage>
</organism>
<feature type="domain" description="Heterokaryon incompatibility" evidence="1">
    <location>
        <begin position="2"/>
        <end position="93"/>
    </location>
</feature>
<accession>A0A1Y2DD89</accession>
<keyword evidence="3" id="KW-1185">Reference proteome</keyword>
<name>A0A1Y2DD89_9PEZI</name>
<evidence type="ECO:0000259" key="1">
    <source>
        <dbReference type="Pfam" id="PF06985"/>
    </source>
</evidence>
<sequence>MKVRSFWVDALCIEQKDDDENSKHIPLMAQDYRGCASVLVWLETSLHGASHMRQIALLTRQKSPWKEAAIATEQALEGLMSLPWFSPRWGLQEVLLNPNAILFCGNYSNP</sequence>
<reference evidence="2 3" key="1">
    <citation type="submission" date="2016-07" db="EMBL/GenBank/DDBJ databases">
        <title>Pervasive Adenine N6-methylation of Active Genes in Fungi.</title>
        <authorList>
            <consortium name="DOE Joint Genome Institute"/>
            <person name="Mondo S.J."/>
            <person name="Dannebaum R.O."/>
            <person name="Kuo R.C."/>
            <person name="Labutti K."/>
            <person name="Haridas S."/>
            <person name="Kuo A."/>
            <person name="Salamov A."/>
            <person name="Ahrendt S.R."/>
            <person name="Lipzen A."/>
            <person name="Sullivan W."/>
            <person name="Andreopoulos W.B."/>
            <person name="Clum A."/>
            <person name="Lindquist E."/>
            <person name="Daum C."/>
            <person name="Ramamoorthy G.K."/>
            <person name="Gryganskyi A."/>
            <person name="Culley D."/>
            <person name="Magnuson J.K."/>
            <person name="James T.Y."/>
            <person name="O'Malley M.A."/>
            <person name="Stajich J.E."/>
            <person name="Spatafora J.W."/>
            <person name="Visel A."/>
            <person name="Grigoriev I.V."/>
        </authorList>
    </citation>
    <scope>NUCLEOTIDE SEQUENCE [LARGE SCALE GENOMIC DNA]</scope>
    <source>
        <strain evidence="2 3">CBS 129021</strain>
    </source>
</reference>
<dbReference type="InterPro" id="IPR010730">
    <property type="entry name" value="HET"/>
</dbReference>
<dbReference type="InterPro" id="IPR052895">
    <property type="entry name" value="HetReg/Transcr_Mod"/>
</dbReference>
<dbReference type="PANTHER" id="PTHR24148:SF80">
    <property type="entry name" value="HETEROKARYON INCOMPATIBILITY DOMAIN-CONTAINING PROTEIN"/>
    <property type="match status" value="1"/>
</dbReference>
<comment type="caution">
    <text evidence="2">The sequence shown here is derived from an EMBL/GenBank/DDBJ whole genome shotgun (WGS) entry which is preliminary data.</text>
</comment>
<evidence type="ECO:0000313" key="2">
    <source>
        <dbReference type="EMBL" id="ORY57209.1"/>
    </source>
</evidence>
<gene>
    <name evidence="2" type="ORF">BCR38DRAFT_109547</name>
</gene>
<dbReference type="AlphaFoldDB" id="A0A1Y2DD89"/>
<evidence type="ECO:0000313" key="3">
    <source>
        <dbReference type="Proteomes" id="UP000193689"/>
    </source>
</evidence>
<dbReference type="GeneID" id="63769574"/>
<dbReference type="RefSeq" id="XP_040710561.1">
    <property type="nucleotide sequence ID" value="XM_040853362.1"/>
</dbReference>